<feature type="domain" description="Phosphatidic acid phosphatase type 2/haloperoxidase" evidence="3">
    <location>
        <begin position="270"/>
        <end position="382"/>
    </location>
</feature>
<gene>
    <name evidence="4" type="ORF">ASB58_13415</name>
</gene>
<dbReference type="EMBL" id="LMAZ01000004">
    <property type="protein sequence ID" value="RGP53970.1"/>
    <property type="molecule type" value="Genomic_DNA"/>
</dbReference>
<reference evidence="4 5" key="1">
    <citation type="journal article" date="2018" name="Syst. Appl. Microbiol.">
        <title>Pseudomonas gallaeciensis sp. nov., isolated from crude-oil-contaminated intertidal sand samples after the Prestige oil spill.</title>
        <authorList>
            <person name="Mulet M."/>
            <person name="Sanchez D."/>
            <person name="Rodriguez A.C."/>
            <person name="Nogales B."/>
            <person name="Bosch R."/>
            <person name="Busquets A."/>
            <person name="Gomila M."/>
            <person name="Lalucat J."/>
            <person name="Garcia-Valdes E."/>
        </authorList>
    </citation>
    <scope>NUCLEOTIDE SEQUENCE [LARGE SCALE GENOMIC DNA]</scope>
    <source>
        <strain evidence="4 5">V113</strain>
    </source>
</reference>
<dbReference type="SMART" id="SM00014">
    <property type="entry name" value="acidPPc"/>
    <property type="match status" value="1"/>
</dbReference>
<evidence type="ECO:0000259" key="3">
    <source>
        <dbReference type="SMART" id="SM00014"/>
    </source>
</evidence>
<dbReference type="PRINTS" id="PR00483">
    <property type="entry name" value="BACPHPHTASE"/>
</dbReference>
<evidence type="ECO:0000256" key="1">
    <source>
        <dbReference type="ARBA" id="ARBA00022729"/>
    </source>
</evidence>
<comment type="caution">
    <text evidence="4">The sequence shown here is derived from an EMBL/GenBank/DDBJ whole genome shotgun (WGS) entry which is preliminary data.</text>
</comment>
<dbReference type="NCBIfam" id="TIGR02601">
    <property type="entry name" value="autotrns_rpt"/>
    <property type="match status" value="1"/>
</dbReference>
<feature type="compositionally biased region" description="Basic and acidic residues" evidence="2">
    <location>
        <begin position="297"/>
        <end position="317"/>
    </location>
</feature>
<dbReference type="InterPro" id="IPR000326">
    <property type="entry name" value="PAP2/HPO"/>
</dbReference>
<dbReference type="SUPFAM" id="SSF51126">
    <property type="entry name" value="Pectin lyase-like"/>
    <property type="match status" value="1"/>
</dbReference>
<dbReference type="AlphaFoldDB" id="A0A395R1F8"/>
<feature type="region of interest" description="Disordered" evidence="2">
    <location>
        <begin position="292"/>
        <end position="321"/>
    </location>
</feature>
<dbReference type="RefSeq" id="WP_328587546.1">
    <property type="nucleotide sequence ID" value="NZ_LMAZ01000004.1"/>
</dbReference>
<proteinExistence type="predicted"/>
<keyword evidence="1" id="KW-0732">Signal</keyword>
<dbReference type="Pfam" id="PF12951">
    <property type="entry name" value="PATR"/>
    <property type="match status" value="1"/>
</dbReference>
<dbReference type="SUPFAM" id="SSF48317">
    <property type="entry name" value="Acid phosphatase/Vanadium-dependent haloperoxidase"/>
    <property type="match status" value="1"/>
</dbReference>
<evidence type="ECO:0000313" key="4">
    <source>
        <dbReference type="EMBL" id="RGP53970.1"/>
    </source>
</evidence>
<feature type="region of interest" description="Disordered" evidence="2">
    <location>
        <begin position="30"/>
        <end position="52"/>
    </location>
</feature>
<keyword evidence="5" id="KW-1185">Reference proteome</keyword>
<dbReference type="InterPro" id="IPR011050">
    <property type="entry name" value="Pectin_lyase_fold/virulence"/>
</dbReference>
<dbReference type="GO" id="GO:0003993">
    <property type="term" value="F:acid phosphatase activity"/>
    <property type="evidence" value="ECO:0007669"/>
    <property type="project" value="InterPro"/>
</dbReference>
<dbReference type="InterPro" id="IPR036938">
    <property type="entry name" value="PAP2/HPO_sf"/>
</dbReference>
<protein>
    <recommendedName>
        <fullName evidence="3">Phosphatidic acid phosphatase type 2/haloperoxidase domain-containing protein</fullName>
    </recommendedName>
</protein>
<dbReference type="InterPro" id="IPR013425">
    <property type="entry name" value="Autotrns_rpt"/>
</dbReference>
<sequence length="704" mass="74886">MPYSEGTGTLSVRIALAAAIAFTLSGCNSDSSDSDDNASISKPAKPAGTGSEFAVPVPDSLYPTPATLYAGNNADGTLRWVLDDNPIAYLLRDINQVWKGTSDAYQQGASGDGPSDYLDDPIVDAPVWQANIQYVIDVTTERTDDQAIHAFLDDVRSKNYSVIDGYGPLTEAYVAHSGAYVDVPVPTVDQVLQDVNFGSGNNDGIAWAGSKTSELGAVVTLVDAFRQRSPASTNASKYIFSTPRPWRMTDTGAIDFLGTANHNCYDVDGNLTVQLTDQYTTSVKLVPGLTCAQRPHKSSDHDKGLYSENTENRRKDGGYPSGHTNAGYLAAMAYAYALPQRYAEMLTRGSQLGENRIVAGMHSPVDVIGGRIHAMMVAAHALAQPDILADATAAYDSAQGFFGQLAAEQDLSLYELAHQPVTNEAGRISGNLVNTEVFNTSQYDDHEANKALYRFRMTYELGHDEASAGQDPIVPDGAEALLLTRQPYLSDEQRRAVLYTTSIDSGYPLLDATNGWGRLDLVTAADGYGAFLADVAVDMDASQGGFHARDWWRNDISGSGRLSKSGSGELVLSGDNSYTGGTLVSAGTLRAESTSAFGDGDLYLEDGRVAVDVEGALALAGNLTLDAGTLELRMADDGTQVTVGEIAFIDGATLKLDFSELAPASGSQFVLLSANRLSGTFNSVESDVAVDLSYSGQRVTATVR</sequence>
<dbReference type="GO" id="GO:0030288">
    <property type="term" value="C:outer membrane-bounded periplasmic space"/>
    <property type="evidence" value="ECO:0007669"/>
    <property type="project" value="InterPro"/>
</dbReference>
<accession>A0A395R1F8</accession>
<dbReference type="Gene3D" id="1.20.144.10">
    <property type="entry name" value="Phosphatidic acid phosphatase type 2/haloperoxidase"/>
    <property type="match status" value="1"/>
</dbReference>
<dbReference type="Pfam" id="PF01569">
    <property type="entry name" value="PAP2"/>
    <property type="match status" value="1"/>
</dbReference>
<dbReference type="InterPro" id="IPR001011">
    <property type="entry name" value="Acid_Pase_classA_bac"/>
</dbReference>
<name>A0A395R1F8_9PSED</name>
<organism evidence="4 5">
    <name type="scientific">Pseudomonas abyssi</name>
    <dbReference type="NCBI Taxonomy" id="170540"/>
    <lineage>
        <taxon>Bacteria</taxon>
        <taxon>Pseudomonadati</taxon>
        <taxon>Pseudomonadota</taxon>
        <taxon>Gammaproteobacteria</taxon>
        <taxon>Pseudomonadales</taxon>
        <taxon>Pseudomonadaceae</taxon>
        <taxon>Pseudomonas</taxon>
    </lineage>
</organism>
<evidence type="ECO:0000256" key="2">
    <source>
        <dbReference type="SAM" id="MobiDB-lite"/>
    </source>
</evidence>
<dbReference type="Proteomes" id="UP000265411">
    <property type="component" value="Unassembled WGS sequence"/>
</dbReference>
<evidence type="ECO:0000313" key="5">
    <source>
        <dbReference type="Proteomes" id="UP000265411"/>
    </source>
</evidence>